<evidence type="ECO:0000256" key="16">
    <source>
        <dbReference type="SAM" id="MobiDB-lite"/>
    </source>
</evidence>
<dbReference type="SMART" id="SM00060">
    <property type="entry name" value="FN3"/>
    <property type="match status" value="1"/>
</dbReference>
<keyword evidence="14" id="KW-0675">Receptor</keyword>
<evidence type="ECO:0000256" key="1">
    <source>
        <dbReference type="ARBA" id="ARBA00004251"/>
    </source>
</evidence>
<evidence type="ECO:0000256" key="7">
    <source>
        <dbReference type="ARBA" id="ARBA00022741"/>
    </source>
</evidence>
<dbReference type="SUPFAM" id="SSF49265">
    <property type="entry name" value="Fibronectin type III"/>
    <property type="match status" value="1"/>
</dbReference>
<keyword evidence="12" id="KW-0829">Tyrosine-protein kinase</keyword>
<keyword evidence="15" id="KW-0325">Glycoprotein</keyword>
<evidence type="ECO:0000256" key="14">
    <source>
        <dbReference type="ARBA" id="ARBA00023170"/>
    </source>
</evidence>
<reference evidence="20" key="1">
    <citation type="submission" date="2016-10" db="EMBL/GenBank/DDBJ databases">
        <authorList>
            <person name="Varghese N."/>
            <person name="Submissions S."/>
        </authorList>
    </citation>
    <scope>NUCLEOTIDE SEQUENCE [LARGE SCALE GENOMIC DNA]</scope>
    <source>
        <strain evidence="20">DS-12</strain>
    </source>
</reference>
<evidence type="ECO:0000256" key="15">
    <source>
        <dbReference type="ARBA" id="ARBA00023180"/>
    </source>
</evidence>
<dbReference type="STRING" id="913024.SAMN05421741_1572"/>
<dbReference type="Gene3D" id="2.60.40.10">
    <property type="entry name" value="Immunoglobulins"/>
    <property type="match status" value="1"/>
</dbReference>
<evidence type="ECO:0000256" key="3">
    <source>
        <dbReference type="ARBA" id="ARBA00022475"/>
    </source>
</evidence>
<evidence type="ECO:0000256" key="4">
    <source>
        <dbReference type="ARBA" id="ARBA00022679"/>
    </source>
</evidence>
<feature type="domain" description="Fibronectin type-III" evidence="18">
    <location>
        <begin position="549"/>
        <end position="641"/>
    </location>
</feature>
<feature type="region of interest" description="Disordered" evidence="16">
    <location>
        <begin position="164"/>
        <end position="207"/>
    </location>
</feature>
<dbReference type="RefSeq" id="WP_245758532.1">
    <property type="nucleotide sequence ID" value="NZ_FOVI01000057.1"/>
</dbReference>
<keyword evidence="6 17" id="KW-0732">Signal</keyword>
<keyword evidence="4" id="KW-0808">Transferase</keyword>
<feature type="compositionally biased region" description="Gly residues" evidence="16">
    <location>
        <begin position="179"/>
        <end position="206"/>
    </location>
</feature>
<dbReference type="Gene3D" id="2.60.40.2700">
    <property type="match status" value="1"/>
</dbReference>
<dbReference type="GO" id="GO:0004714">
    <property type="term" value="F:transmembrane receptor protein tyrosine kinase activity"/>
    <property type="evidence" value="ECO:0007669"/>
    <property type="project" value="UniProtKB-EC"/>
</dbReference>
<evidence type="ECO:0000256" key="9">
    <source>
        <dbReference type="ARBA" id="ARBA00022840"/>
    </source>
</evidence>
<dbReference type="InterPro" id="IPR055163">
    <property type="entry name" value="ALK/LTK-like_GRD"/>
</dbReference>
<dbReference type="Pfam" id="PF12810">
    <property type="entry name" value="ALK_LTK_GRD"/>
    <property type="match status" value="1"/>
</dbReference>
<dbReference type="Proteomes" id="UP000199036">
    <property type="component" value="Unassembled WGS sequence"/>
</dbReference>
<dbReference type="Pfam" id="PF13573">
    <property type="entry name" value="SprB"/>
    <property type="match status" value="2"/>
</dbReference>
<accession>A0A1I5GYU5</accession>
<feature type="chain" id="PRO_5011693740" description="receptor protein-tyrosine kinase" evidence="17">
    <location>
        <begin position="37"/>
        <end position="926"/>
    </location>
</feature>
<comment type="subcellular location">
    <subcellularLocation>
        <location evidence="1">Cell membrane</location>
        <topology evidence="1">Single-pass type I membrane protein</topology>
    </subcellularLocation>
</comment>
<dbReference type="InterPro" id="IPR036116">
    <property type="entry name" value="FN3_sf"/>
</dbReference>
<keyword evidence="5" id="KW-0812">Transmembrane</keyword>
<evidence type="ECO:0000256" key="5">
    <source>
        <dbReference type="ARBA" id="ARBA00022692"/>
    </source>
</evidence>
<evidence type="ECO:0000256" key="10">
    <source>
        <dbReference type="ARBA" id="ARBA00022989"/>
    </source>
</evidence>
<keyword evidence="7" id="KW-0547">Nucleotide-binding</keyword>
<evidence type="ECO:0000256" key="17">
    <source>
        <dbReference type="SAM" id="SignalP"/>
    </source>
</evidence>
<keyword evidence="9" id="KW-0067">ATP-binding</keyword>
<dbReference type="InterPro" id="IPR025667">
    <property type="entry name" value="SprB_repeat"/>
</dbReference>
<gene>
    <name evidence="19" type="ORF">SAMN05421741_1572</name>
</gene>
<keyword evidence="8" id="KW-0418">Kinase</keyword>
<dbReference type="InterPro" id="IPR003961">
    <property type="entry name" value="FN3_dom"/>
</dbReference>
<dbReference type="Pfam" id="PF00041">
    <property type="entry name" value="fn3"/>
    <property type="match status" value="1"/>
</dbReference>
<sequence length="926" mass="95269">MRKITYQTRRKIPWLQTKALVLLLCGLFLSLFQVHAQTYSYTGAVQTVTLPAGLYEIEMWGADGGGSQGGKGGYSKGEYTHPGGALYIVVGGAGGTGGIPSDINGGYNGGGPRPNPAGATRGSGGGATHISRSTGLLTDTTVRSNIVIVAGGAGGGSNSGVGVGGGGGLTGNNSNGSNPGQGGTQTAGGAAGAGAGGSSGTAGQGGQSLDAAGAGGGGWYGGGAGGGSVAGNTSNGGGGGSGYIGGLGVTNGITLSHTQSGFVVNPDTTGNGTVIIRSLIPCTGTPTAGTASVTPTTRACGSQPFTLSVIGTTMGGGLNYQWQRSDAGTGVWQPISGATQLSYTVTSQTVASDYRFVVTCTNSNSTDTSNIVTMGQPSAITTLSENFDTTAVGSTSNATIPTCWSYIDEITTTGYGYVEAATAQSAPNSFRLYRTNSTTNASQNLVLISPQTDNLGNGTKQLRFSAMATTTNASNILQIVRSNGTTSSSTFTVIQEIVVNHTGYQEYIVPLATTTDDYFGFRLAYNNTTTLIDINIDDVFYENVSPCVFPIGIKVANITTTGVGISWNPSIAPGVTGYDWEVRDINGIVVRSGSTTGVNSTTANVTSLNPATQYFVYVRSKCGTSLGVWTQYPVEFVTLCGVFGNFYENFDTTPTGTTAVESYPRCWSYIDEVVTTGYGYVEGADAISTPNSFRLYRTNTTGNATQNLVLISPETVNLGNGNKRIRFSAMATNTNASNKLQVVRSNGKTATSTFTVIQEIVIDHTSYQEYSVYPPATTDDYFGFRLAHNGTTNTVDINIDDVYYEDVPPLLVDLDKTDILCFGATTGTIDATVEGGKPPYTYAWSPSGATTSSLTNLAAGTYTLTVTDDRGTVTTASTTITQPTLVVPNLTFTNVSCNGKNDGSASVSPSGGIAPYTVLWSDGVIG</sequence>
<dbReference type="EMBL" id="FOVI01000057">
    <property type="protein sequence ID" value="SFO40966.1"/>
    <property type="molecule type" value="Genomic_DNA"/>
</dbReference>
<evidence type="ECO:0000256" key="11">
    <source>
        <dbReference type="ARBA" id="ARBA00023136"/>
    </source>
</evidence>
<dbReference type="Gene3D" id="2.60.40.740">
    <property type="match status" value="1"/>
</dbReference>
<dbReference type="PROSITE" id="PS50853">
    <property type="entry name" value="FN3"/>
    <property type="match status" value="1"/>
</dbReference>
<name>A0A1I5GYU5_9FLAO</name>
<evidence type="ECO:0000259" key="18">
    <source>
        <dbReference type="PROSITE" id="PS50853"/>
    </source>
</evidence>
<keyword evidence="10" id="KW-1133">Transmembrane helix</keyword>
<dbReference type="InterPro" id="IPR013783">
    <property type="entry name" value="Ig-like_fold"/>
</dbReference>
<dbReference type="Gene3D" id="2.60.120.200">
    <property type="match status" value="2"/>
</dbReference>
<evidence type="ECO:0000256" key="8">
    <source>
        <dbReference type="ARBA" id="ARBA00022777"/>
    </source>
</evidence>
<protein>
    <recommendedName>
        <fullName evidence="2">receptor protein-tyrosine kinase</fullName>
        <ecNumber evidence="2">2.7.10.1</ecNumber>
    </recommendedName>
</protein>
<evidence type="ECO:0000256" key="6">
    <source>
        <dbReference type="ARBA" id="ARBA00022729"/>
    </source>
</evidence>
<keyword evidence="13" id="KW-1015">Disulfide bond</keyword>
<feature type="non-terminal residue" evidence="19">
    <location>
        <position position="926"/>
    </location>
</feature>
<evidence type="ECO:0000256" key="2">
    <source>
        <dbReference type="ARBA" id="ARBA00011902"/>
    </source>
</evidence>
<evidence type="ECO:0000256" key="13">
    <source>
        <dbReference type="ARBA" id="ARBA00023157"/>
    </source>
</evidence>
<keyword evidence="11" id="KW-0472">Membrane</keyword>
<dbReference type="EC" id="2.7.10.1" evidence="2"/>
<evidence type="ECO:0000313" key="20">
    <source>
        <dbReference type="Proteomes" id="UP000199036"/>
    </source>
</evidence>
<dbReference type="GO" id="GO:0005524">
    <property type="term" value="F:ATP binding"/>
    <property type="evidence" value="ECO:0007669"/>
    <property type="project" value="UniProtKB-KW"/>
</dbReference>
<dbReference type="GO" id="GO:0005886">
    <property type="term" value="C:plasma membrane"/>
    <property type="evidence" value="ECO:0007669"/>
    <property type="project" value="UniProtKB-SubCell"/>
</dbReference>
<feature type="region of interest" description="Disordered" evidence="16">
    <location>
        <begin position="104"/>
        <end position="136"/>
    </location>
</feature>
<proteinExistence type="predicted"/>
<organism evidence="19 20">
    <name type="scientific">Paenimyroides ummariense</name>
    <dbReference type="NCBI Taxonomy" id="913024"/>
    <lineage>
        <taxon>Bacteria</taxon>
        <taxon>Pseudomonadati</taxon>
        <taxon>Bacteroidota</taxon>
        <taxon>Flavobacteriia</taxon>
        <taxon>Flavobacteriales</taxon>
        <taxon>Flavobacteriaceae</taxon>
        <taxon>Paenimyroides</taxon>
    </lineage>
</organism>
<dbReference type="AlphaFoldDB" id="A0A1I5GYU5"/>
<dbReference type="CDD" id="cd00063">
    <property type="entry name" value="FN3"/>
    <property type="match status" value="1"/>
</dbReference>
<keyword evidence="20" id="KW-1185">Reference proteome</keyword>
<evidence type="ECO:0000256" key="12">
    <source>
        <dbReference type="ARBA" id="ARBA00023137"/>
    </source>
</evidence>
<keyword evidence="3" id="KW-1003">Cell membrane</keyword>
<feature type="signal peptide" evidence="17">
    <location>
        <begin position="1"/>
        <end position="36"/>
    </location>
</feature>
<evidence type="ECO:0000313" key="19">
    <source>
        <dbReference type="EMBL" id="SFO40966.1"/>
    </source>
</evidence>